<dbReference type="PANTHER" id="PTHR42104:SF1">
    <property type="entry name" value="EXTRACELLULAR GUANYL-SPECIFIC RIBONUCLEASE RNTA (AFU_ORTHOLOGUE AFUA_4G03230)"/>
    <property type="match status" value="1"/>
</dbReference>
<dbReference type="Pfam" id="PF00545">
    <property type="entry name" value="Ribonuclease"/>
    <property type="match status" value="1"/>
</dbReference>
<keyword evidence="3" id="KW-0540">Nuclease</keyword>
<name>A0ABQ8NXU2_PYRGI</name>
<evidence type="ECO:0000256" key="9">
    <source>
        <dbReference type="SAM" id="MobiDB-lite"/>
    </source>
</evidence>
<dbReference type="Gene3D" id="3.10.450.30">
    <property type="entry name" value="Microbial ribonucleases"/>
    <property type="match status" value="1"/>
</dbReference>
<dbReference type="InterPro" id="IPR000026">
    <property type="entry name" value="N1-like"/>
</dbReference>
<evidence type="ECO:0000256" key="2">
    <source>
        <dbReference type="ARBA" id="ARBA00012549"/>
    </source>
</evidence>
<keyword evidence="6" id="KW-1015">Disulfide bond</keyword>
<organism evidence="11 12">
    <name type="scientific">Pyricularia grisea</name>
    <name type="common">Crabgrass-specific blast fungus</name>
    <name type="synonym">Magnaporthe grisea</name>
    <dbReference type="NCBI Taxonomy" id="148305"/>
    <lineage>
        <taxon>Eukaryota</taxon>
        <taxon>Fungi</taxon>
        <taxon>Dikarya</taxon>
        <taxon>Ascomycota</taxon>
        <taxon>Pezizomycotina</taxon>
        <taxon>Sordariomycetes</taxon>
        <taxon>Sordariomycetidae</taxon>
        <taxon>Magnaporthales</taxon>
        <taxon>Pyriculariaceae</taxon>
        <taxon>Pyricularia</taxon>
    </lineage>
</organism>
<dbReference type="SUPFAM" id="SSF53933">
    <property type="entry name" value="Microbial ribonucleases"/>
    <property type="match status" value="1"/>
</dbReference>
<feature type="chain" id="PRO_5045358485" description="ribonuclease T1" evidence="10">
    <location>
        <begin position="19"/>
        <end position="183"/>
    </location>
</feature>
<feature type="signal peptide" evidence="10">
    <location>
        <begin position="1"/>
        <end position="18"/>
    </location>
</feature>
<evidence type="ECO:0000256" key="3">
    <source>
        <dbReference type="ARBA" id="ARBA00022722"/>
    </source>
</evidence>
<gene>
    <name evidence="11" type="ORF">MCOR33_001171</name>
</gene>
<evidence type="ECO:0000313" key="11">
    <source>
        <dbReference type="EMBL" id="KAI6303648.1"/>
    </source>
</evidence>
<dbReference type="CDD" id="cd00606">
    <property type="entry name" value="fungal_RNase"/>
    <property type="match status" value="1"/>
</dbReference>
<keyword evidence="5" id="KW-0378">Hydrolase</keyword>
<accession>A0ABQ8NXU2</accession>
<evidence type="ECO:0000313" key="12">
    <source>
        <dbReference type="Proteomes" id="UP001059893"/>
    </source>
</evidence>
<keyword evidence="7" id="KW-0456">Lyase</keyword>
<dbReference type="InterPro" id="IPR016191">
    <property type="entry name" value="Ribonuclease/ribotoxin"/>
</dbReference>
<comment type="similarity">
    <text evidence="1">Belongs to the ribonuclease N1/T1 family.</text>
</comment>
<dbReference type="EMBL" id="JABSND010000011">
    <property type="protein sequence ID" value="KAI6303648.1"/>
    <property type="molecule type" value="Genomic_DNA"/>
</dbReference>
<feature type="region of interest" description="Disordered" evidence="9">
    <location>
        <begin position="136"/>
        <end position="163"/>
    </location>
</feature>
<evidence type="ECO:0000256" key="4">
    <source>
        <dbReference type="ARBA" id="ARBA00022759"/>
    </source>
</evidence>
<comment type="caution">
    <text evidence="11">The sequence shown here is derived from an EMBL/GenBank/DDBJ whole genome shotgun (WGS) entry which is preliminary data.</text>
</comment>
<sequence>MIGLKSTLILALAAFSAAASIDSAVISRRQASGVTCGNNNYSSNQVQAAVDRGCSLFASGSTVGSNNYPHRFNNREQLPFPIDGPYQEFPILNNKVYTGGSPGADRVAFTTKNDGTCTFAGAMTHTGASGNNFVSCRGSTSVSDAPTDKTDKTEKTEKQNNAASSLSAGGVAMPVIAAVLVAI</sequence>
<dbReference type="Proteomes" id="UP001059893">
    <property type="component" value="Unassembled WGS sequence"/>
</dbReference>
<feature type="compositionally biased region" description="Basic and acidic residues" evidence="9">
    <location>
        <begin position="146"/>
        <end position="158"/>
    </location>
</feature>
<evidence type="ECO:0000256" key="1">
    <source>
        <dbReference type="ARBA" id="ARBA00009006"/>
    </source>
</evidence>
<keyword evidence="12" id="KW-1185">Reference proteome</keyword>
<keyword evidence="10" id="KW-0732">Signal</keyword>
<dbReference type="PANTHER" id="PTHR42104">
    <property type="entry name" value="EXTRACELLULAR GUANYL-SPECIFIC RIBONUCLEASE RNTA (AFU_ORTHOLOGUE AFUA_4G03230)"/>
    <property type="match status" value="1"/>
</dbReference>
<evidence type="ECO:0000256" key="6">
    <source>
        <dbReference type="ARBA" id="ARBA00023157"/>
    </source>
</evidence>
<evidence type="ECO:0000256" key="7">
    <source>
        <dbReference type="ARBA" id="ARBA00023239"/>
    </source>
</evidence>
<evidence type="ECO:0000256" key="10">
    <source>
        <dbReference type="SAM" id="SignalP"/>
    </source>
</evidence>
<proteinExistence type="inferred from homology"/>
<comment type="catalytic activity">
    <reaction evidence="8">
        <text>[RNA] containing guanosine + H2O = an [RNA fragment]-3'-guanosine-3'-phosphate + a 5'-hydroxy-ribonucleotide-3'-[RNA fragment].</text>
        <dbReference type="EC" id="4.6.1.24"/>
    </reaction>
</comment>
<protein>
    <recommendedName>
        <fullName evidence="2">ribonuclease T1</fullName>
        <ecNumber evidence="2">4.6.1.24</ecNumber>
    </recommendedName>
</protein>
<reference evidence="11" key="1">
    <citation type="submission" date="2021-01" db="EMBL/GenBank/DDBJ databases">
        <title>Deciphering the adaptive evolutionary patterns associated with biogeogrpahic diversity in the finger millet blast pathogen Magnaporthe oryzae in Eastern Africa.</title>
        <authorList>
            <person name="Onyema G."/>
            <person name="Shittu T.A."/>
            <person name="Dodsworth S."/>
            <person name="Devilliers S."/>
            <person name="Muthumeenakshi S."/>
            <person name="Sreenivasaprasad S."/>
        </authorList>
    </citation>
    <scope>NUCLEOTIDE SEQUENCE</scope>
    <source>
        <strain evidence="11">D15/s37</strain>
    </source>
</reference>
<evidence type="ECO:0000256" key="8">
    <source>
        <dbReference type="ARBA" id="ARBA00034015"/>
    </source>
</evidence>
<keyword evidence="4" id="KW-0255">Endonuclease</keyword>
<evidence type="ECO:0000256" key="5">
    <source>
        <dbReference type="ARBA" id="ARBA00022801"/>
    </source>
</evidence>
<dbReference type="EC" id="4.6.1.24" evidence="2"/>